<dbReference type="HOGENOM" id="CLU_2251721_0_0_1"/>
<dbReference type="GeneID" id="19404151"/>
<keyword evidence="3" id="KW-1185">Reference proteome</keyword>
<name>R0KPY0_EXST2</name>
<dbReference type="Proteomes" id="UP000016935">
    <property type="component" value="Unassembled WGS sequence"/>
</dbReference>
<dbReference type="RefSeq" id="XP_008021317.1">
    <property type="nucleotide sequence ID" value="XM_008023126.1"/>
</dbReference>
<feature type="compositionally biased region" description="Acidic residues" evidence="1">
    <location>
        <begin position="52"/>
        <end position="83"/>
    </location>
</feature>
<evidence type="ECO:0000313" key="2">
    <source>
        <dbReference type="EMBL" id="EOA91074.1"/>
    </source>
</evidence>
<dbReference type="AlphaFoldDB" id="R0KPY0"/>
<protein>
    <submittedName>
        <fullName evidence="2">Uncharacterized protein</fullName>
    </submittedName>
</protein>
<sequence>MNTPPRSESPNALSRHSAIHSNEDRVDTPLESANGEAVNDYEHSDLASTEVSETDFDGSYEDEYEGSDFDLTDYGEDGYESSDLDLASPTIRRPRRVDLFTQDQ</sequence>
<feature type="compositionally biased region" description="Polar residues" evidence="1">
    <location>
        <begin position="1"/>
        <end position="14"/>
    </location>
</feature>
<evidence type="ECO:0000313" key="3">
    <source>
        <dbReference type="Proteomes" id="UP000016935"/>
    </source>
</evidence>
<organism evidence="2 3">
    <name type="scientific">Exserohilum turcicum (strain 28A)</name>
    <name type="common">Northern leaf blight fungus</name>
    <name type="synonym">Setosphaeria turcica</name>
    <dbReference type="NCBI Taxonomy" id="671987"/>
    <lineage>
        <taxon>Eukaryota</taxon>
        <taxon>Fungi</taxon>
        <taxon>Dikarya</taxon>
        <taxon>Ascomycota</taxon>
        <taxon>Pezizomycotina</taxon>
        <taxon>Dothideomycetes</taxon>
        <taxon>Pleosporomycetidae</taxon>
        <taxon>Pleosporales</taxon>
        <taxon>Pleosporineae</taxon>
        <taxon>Pleosporaceae</taxon>
        <taxon>Exserohilum</taxon>
    </lineage>
</organism>
<proteinExistence type="predicted"/>
<accession>R0KPY0</accession>
<reference evidence="2 3" key="1">
    <citation type="journal article" date="2012" name="PLoS Pathog.">
        <title>Diverse lifestyles and strategies of plant pathogenesis encoded in the genomes of eighteen Dothideomycetes fungi.</title>
        <authorList>
            <person name="Ohm R.A."/>
            <person name="Feau N."/>
            <person name="Henrissat B."/>
            <person name="Schoch C.L."/>
            <person name="Horwitz B.A."/>
            <person name="Barry K.W."/>
            <person name="Condon B.J."/>
            <person name="Copeland A.C."/>
            <person name="Dhillon B."/>
            <person name="Glaser F."/>
            <person name="Hesse C.N."/>
            <person name="Kosti I."/>
            <person name="LaButti K."/>
            <person name="Lindquist E.A."/>
            <person name="Lucas S."/>
            <person name="Salamov A.A."/>
            <person name="Bradshaw R.E."/>
            <person name="Ciuffetti L."/>
            <person name="Hamelin R.C."/>
            <person name="Kema G.H.J."/>
            <person name="Lawrence C."/>
            <person name="Scott J.A."/>
            <person name="Spatafora J.W."/>
            <person name="Turgeon B.G."/>
            <person name="de Wit P.J.G.M."/>
            <person name="Zhong S."/>
            <person name="Goodwin S.B."/>
            <person name="Grigoriev I.V."/>
        </authorList>
    </citation>
    <scope>NUCLEOTIDE SEQUENCE [LARGE SCALE GENOMIC DNA]</scope>
    <source>
        <strain evidence="3">28A</strain>
    </source>
</reference>
<gene>
    <name evidence="2" type="ORF">SETTUDRAFT_36559</name>
</gene>
<reference evidence="2 3" key="2">
    <citation type="journal article" date="2013" name="PLoS Genet.">
        <title>Comparative genome structure, secondary metabolite, and effector coding capacity across Cochliobolus pathogens.</title>
        <authorList>
            <person name="Condon B.J."/>
            <person name="Leng Y."/>
            <person name="Wu D."/>
            <person name="Bushley K.E."/>
            <person name="Ohm R.A."/>
            <person name="Otillar R."/>
            <person name="Martin J."/>
            <person name="Schackwitz W."/>
            <person name="Grimwood J."/>
            <person name="MohdZainudin N."/>
            <person name="Xue C."/>
            <person name="Wang R."/>
            <person name="Manning V.A."/>
            <person name="Dhillon B."/>
            <person name="Tu Z.J."/>
            <person name="Steffenson B.J."/>
            <person name="Salamov A."/>
            <person name="Sun H."/>
            <person name="Lowry S."/>
            <person name="LaButti K."/>
            <person name="Han J."/>
            <person name="Copeland A."/>
            <person name="Lindquist E."/>
            <person name="Barry K."/>
            <person name="Schmutz J."/>
            <person name="Baker S.E."/>
            <person name="Ciuffetti L.M."/>
            <person name="Grigoriev I.V."/>
            <person name="Zhong S."/>
            <person name="Turgeon B.G."/>
        </authorList>
    </citation>
    <scope>NUCLEOTIDE SEQUENCE [LARGE SCALE GENOMIC DNA]</scope>
    <source>
        <strain evidence="3">28A</strain>
    </source>
</reference>
<dbReference type="EMBL" id="KB908482">
    <property type="protein sequence ID" value="EOA91074.1"/>
    <property type="molecule type" value="Genomic_DNA"/>
</dbReference>
<evidence type="ECO:0000256" key="1">
    <source>
        <dbReference type="SAM" id="MobiDB-lite"/>
    </source>
</evidence>
<feature type="region of interest" description="Disordered" evidence="1">
    <location>
        <begin position="1"/>
        <end position="104"/>
    </location>
</feature>